<dbReference type="STRING" id="48269.A0A183LPJ9"/>
<dbReference type="Proteomes" id="UP000277204">
    <property type="component" value="Unassembled WGS sequence"/>
</dbReference>
<proteinExistence type="predicted"/>
<sequence length="96" mass="10811">MLLNHPGSSWMVCDPWTRRLSSEEKENLNPVILQSQSTDEVLECVKERTGKVVTAADRVAMKAKLFIGIAADGSYILRRTSEITQQLRYLDGLMSI</sequence>
<dbReference type="EMBL" id="UZAI01002018">
    <property type="protein sequence ID" value="VDO67499.1"/>
    <property type="molecule type" value="Genomic_DNA"/>
</dbReference>
<organism evidence="1 2">
    <name type="scientific">Schistosoma margrebowiei</name>
    <dbReference type="NCBI Taxonomy" id="48269"/>
    <lineage>
        <taxon>Eukaryota</taxon>
        <taxon>Metazoa</taxon>
        <taxon>Spiralia</taxon>
        <taxon>Lophotrochozoa</taxon>
        <taxon>Platyhelminthes</taxon>
        <taxon>Trematoda</taxon>
        <taxon>Digenea</taxon>
        <taxon>Strigeidida</taxon>
        <taxon>Schistosomatoidea</taxon>
        <taxon>Schistosomatidae</taxon>
        <taxon>Schistosoma</taxon>
    </lineage>
</organism>
<name>A0A183LPJ9_9TREM</name>
<accession>A0A183LPJ9</accession>
<gene>
    <name evidence="1" type="ORF">SMRZ_LOCUS5724</name>
</gene>
<keyword evidence="2" id="KW-1185">Reference proteome</keyword>
<evidence type="ECO:0000313" key="1">
    <source>
        <dbReference type="EMBL" id="VDO67499.1"/>
    </source>
</evidence>
<protein>
    <submittedName>
        <fullName evidence="1">Uncharacterized protein</fullName>
    </submittedName>
</protein>
<reference evidence="1 2" key="1">
    <citation type="submission" date="2018-11" db="EMBL/GenBank/DDBJ databases">
        <authorList>
            <consortium name="Pathogen Informatics"/>
        </authorList>
    </citation>
    <scope>NUCLEOTIDE SEQUENCE [LARGE SCALE GENOMIC DNA]</scope>
    <source>
        <strain evidence="1 2">Zambia</strain>
    </source>
</reference>
<evidence type="ECO:0000313" key="2">
    <source>
        <dbReference type="Proteomes" id="UP000277204"/>
    </source>
</evidence>
<dbReference type="AlphaFoldDB" id="A0A183LPJ9"/>